<evidence type="ECO:0000313" key="2">
    <source>
        <dbReference type="Proteomes" id="UP001498398"/>
    </source>
</evidence>
<dbReference type="EMBL" id="JBANRG010000069">
    <property type="protein sequence ID" value="KAK7440280.1"/>
    <property type="molecule type" value="Genomic_DNA"/>
</dbReference>
<name>A0ABR1IV56_9AGAR</name>
<accession>A0ABR1IV56</accession>
<comment type="caution">
    <text evidence="1">The sequence shown here is derived from an EMBL/GenBank/DDBJ whole genome shotgun (WGS) entry which is preliminary data.</text>
</comment>
<sequence>MKVSPMFVVWQKGKPRVITDHTGSGLNADIPKEKGKVKYDDMHTFGQVLNDVLSL</sequence>
<keyword evidence="2" id="KW-1185">Reference proteome</keyword>
<reference evidence="1 2" key="1">
    <citation type="submission" date="2024-01" db="EMBL/GenBank/DDBJ databases">
        <title>A draft genome for the cacao thread blight pathogen Marasmiellus scandens.</title>
        <authorList>
            <person name="Baruah I.K."/>
            <person name="Leung J."/>
            <person name="Bukari Y."/>
            <person name="Amoako-Attah I."/>
            <person name="Meinhardt L.W."/>
            <person name="Bailey B.A."/>
            <person name="Cohen S.P."/>
        </authorList>
    </citation>
    <scope>NUCLEOTIDE SEQUENCE [LARGE SCALE GENOMIC DNA]</scope>
    <source>
        <strain evidence="1 2">GH-19</strain>
    </source>
</reference>
<dbReference type="Proteomes" id="UP001498398">
    <property type="component" value="Unassembled WGS sequence"/>
</dbReference>
<proteinExistence type="predicted"/>
<protein>
    <submittedName>
        <fullName evidence="1">Uncharacterized protein</fullName>
    </submittedName>
</protein>
<organism evidence="1 2">
    <name type="scientific">Marasmiellus scandens</name>
    <dbReference type="NCBI Taxonomy" id="2682957"/>
    <lineage>
        <taxon>Eukaryota</taxon>
        <taxon>Fungi</taxon>
        <taxon>Dikarya</taxon>
        <taxon>Basidiomycota</taxon>
        <taxon>Agaricomycotina</taxon>
        <taxon>Agaricomycetes</taxon>
        <taxon>Agaricomycetidae</taxon>
        <taxon>Agaricales</taxon>
        <taxon>Marasmiineae</taxon>
        <taxon>Omphalotaceae</taxon>
        <taxon>Marasmiellus</taxon>
    </lineage>
</organism>
<evidence type="ECO:0000313" key="1">
    <source>
        <dbReference type="EMBL" id="KAK7440280.1"/>
    </source>
</evidence>
<gene>
    <name evidence="1" type="ORF">VKT23_017222</name>
</gene>